<dbReference type="Gene3D" id="3.40.50.1000">
    <property type="entry name" value="HAD superfamily/HAD-like"/>
    <property type="match status" value="1"/>
</dbReference>
<dbReference type="InterPro" id="IPR004446">
    <property type="entry name" value="Heptose_bisP_phosphatase"/>
</dbReference>
<organism evidence="2">
    <name type="scientific">viral metagenome</name>
    <dbReference type="NCBI Taxonomy" id="1070528"/>
    <lineage>
        <taxon>unclassified sequences</taxon>
        <taxon>metagenomes</taxon>
        <taxon>organismal metagenomes</taxon>
    </lineage>
</organism>
<accession>A0A6M3JT30</accession>
<name>A0A6M3JT30_9ZZZZ</name>
<gene>
    <name evidence="2" type="ORF">MM415A02495_0004</name>
</gene>
<dbReference type="AlphaFoldDB" id="A0A6M3JT30"/>
<dbReference type="InterPro" id="IPR014710">
    <property type="entry name" value="RmlC-like_jellyroll"/>
</dbReference>
<dbReference type="GO" id="GO:0005975">
    <property type="term" value="P:carbohydrate metabolic process"/>
    <property type="evidence" value="ECO:0007669"/>
    <property type="project" value="InterPro"/>
</dbReference>
<dbReference type="InterPro" id="IPR023214">
    <property type="entry name" value="HAD_sf"/>
</dbReference>
<sequence length="306" mass="34495">MNKAAFLDVNNSIIHNDRSKLGGNFYTLSYDDVEWIDGAIEAQKKLYDMGYMVFWVTMQNCINEGKISRVDCENIFDQMSDYINVKDDIITDYRVCISREDSQAKIDAKKIAVWNLARRYDIDLQASFGVGDAKSDILAFKGAGVGTNIHIDLPDTTAKNDHNVEEADGIAPNLQTAVQWFLSEGHNPKSLFTDYVNKITGREYILCNDANFNKCFKLLQIFKGRVSSYHYHKSKSESFTVVSGKVRLVIDDEVVIRSLGDTIYVTKGTPHSFEALSDMAVLFEQSTEHNDDDTYRLTQSGVGDAL</sequence>
<dbReference type="SUPFAM" id="SSF51182">
    <property type="entry name" value="RmlC-like cupins"/>
    <property type="match status" value="1"/>
</dbReference>
<dbReference type="GO" id="GO:0016791">
    <property type="term" value="F:phosphatase activity"/>
    <property type="evidence" value="ECO:0007669"/>
    <property type="project" value="InterPro"/>
</dbReference>
<protein>
    <submittedName>
        <fullName evidence="2">Putative cupin domain-containing protein</fullName>
    </submittedName>
</protein>
<dbReference type="PANTHER" id="PTHR42891">
    <property type="entry name" value="D-GLYCERO-BETA-D-MANNO-HEPTOSE-1,7-BISPHOSPHATE 7-PHOSPHATASE"/>
    <property type="match status" value="1"/>
</dbReference>
<dbReference type="InterPro" id="IPR036412">
    <property type="entry name" value="HAD-like_sf"/>
</dbReference>
<dbReference type="EMBL" id="MT142002">
    <property type="protein sequence ID" value="QJA73100.1"/>
    <property type="molecule type" value="Genomic_DNA"/>
</dbReference>
<dbReference type="PANTHER" id="PTHR42891:SF1">
    <property type="entry name" value="D-GLYCERO-BETA-D-MANNO-HEPTOSE-1,7-BISPHOSPHATE 7-PHOSPHATASE"/>
    <property type="match status" value="1"/>
</dbReference>
<reference evidence="2" key="1">
    <citation type="submission" date="2020-03" db="EMBL/GenBank/DDBJ databases">
        <title>The deep terrestrial virosphere.</title>
        <authorList>
            <person name="Holmfeldt K."/>
            <person name="Nilsson E."/>
            <person name="Simone D."/>
            <person name="Lopez-Fernandez M."/>
            <person name="Wu X."/>
            <person name="de Brujin I."/>
            <person name="Lundin D."/>
            <person name="Andersson A."/>
            <person name="Bertilsson S."/>
            <person name="Dopson M."/>
        </authorList>
    </citation>
    <scope>NUCLEOTIDE SEQUENCE</scope>
    <source>
        <strain evidence="2">MM415A02495</strain>
    </source>
</reference>
<evidence type="ECO:0000313" key="2">
    <source>
        <dbReference type="EMBL" id="QJA73100.1"/>
    </source>
</evidence>
<dbReference type="Pfam" id="PF07883">
    <property type="entry name" value="Cupin_2"/>
    <property type="match status" value="1"/>
</dbReference>
<proteinExistence type="predicted"/>
<dbReference type="InterPro" id="IPR011051">
    <property type="entry name" value="RmlC_Cupin_sf"/>
</dbReference>
<dbReference type="InterPro" id="IPR013096">
    <property type="entry name" value="Cupin_2"/>
</dbReference>
<dbReference type="SUPFAM" id="SSF56784">
    <property type="entry name" value="HAD-like"/>
    <property type="match status" value="1"/>
</dbReference>
<evidence type="ECO:0000259" key="1">
    <source>
        <dbReference type="Pfam" id="PF07883"/>
    </source>
</evidence>
<dbReference type="Gene3D" id="2.60.120.10">
    <property type="entry name" value="Jelly Rolls"/>
    <property type="match status" value="1"/>
</dbReference>
<feature type="domain" description="Cupin type-2" evidence="1">
    <location>
        <begin position="223"/>
        <end position="280"/>
    </location>
</feature>